<evidence type="ECO:0000313" key="2">
    <source>
        <dbReference type="Proteomes" id="UP000191024"/>
    </source>
</evidence>
<dbReference type="OrthoDB" id="4081130at2759"/>
<proteinExistence type="predicted"/>
<sequence>MLQFKLPGSSKHAMERFLLRFPRFPRVSATLNHRNLTQRRLAHYGSTGNRDDAPGFMKIAILGIVGTVIFVQAVKSLDKNQPKNWYSEEEFENVVQGLRRRVSIFKQGDLDLTLIAPGVSQGVARPAAVTQVFDATEIVDFFRKEPDGRYVALLEELSTKEGETRYIRCLPKGMLVMLIGTFLKSNCCQGDSVVIMNCPFDVQDAIKFENEVSVVTKFVCNSSEKDAEIAKYYDTVGKTELV</sequence>
<accession>A0A1G4JJ44</accession>
<protein>
    <submittedName>
        <fullName evidence="1">LAMI_0E02168g1_1</fullName>
    </submittedName>
</protein>
<gene>
    <name evidence="1" type="ORF">LAMI_0E02168G</name>
</gene>
<dbReference type="Proteomes" id="UP000191024">
    <property type="component" value="Chromosome E"/>
</dbReference>
<name>A0A1G4JJ44_9SACH</name>
<dbReference type="EMBL" id="LT598465">
    <property type="protein sequence ID" value="SCU90457.1"/>
    <property type="molecule type" value="Genomic_DNA"/>
</dbReference>
<dbReference type="AlphaFoldDB" id="A0A1G4JJ44"/>
<keyword evidence="2" id="KW-1185">Reference proteome</keyword>
<evidence type="ECO:0000313" key="1">
    <source>
        <dbReference type="EMBL" id="SCU90457.1"/>
    </source>
</evidence>
<organism evidence="1 2">
    <name type="scientific">Lachancea mirantina</name>
    <dbReference type="NCBI Taxonomy" id="1230905"/>
    <lineage>
        <taxon>Eukaryota</taxon>
        <taxon>Fungi</taxon>
        <taxon>Dikarya</taxon>
        <taxon>Ascomycota</taxon>
        <taxon>Saccharomycotina</taxon>
        <taxon>Saccharomycetes</taxon>
        <taxon>Saccharomycetales</taxon>
        <taxon>Saccharomycetaceae</taxon>
        <taxon>Lachancea</taxon>
    </lineage>
</organism>
<reference evidence="1 2" key="1">
    <citation type="submission" date="2016-03" db="EMBL/GenBank/DDBJ databases">
        <authorList>
            <person name="Devillers H."/>
        </authorList>
    </citation>
    <scope>NUCLEOTIDE SEQUENCE [LARGE SCALE GENOMIC DNA]</scope>
    <source>
        <strain evidence="1">CBS 11717</strain>
    </source>
</reference>